<keyword evidence="3" id="KW-1003">Cell membrane</keyword>
<comment type="caution">
    <text evidence="10">The sequence shown here is derived from an EMBL/GenBank/DDBJ whole genome shotgun (WGS) entry which is preliminary data.</text>
</comment>
<feature type="compositionally biased region" description="Basic and acidic residues" evidence="8">
    <location>
        <begin position="167"/>
        <end position="184"/>
    </location>
</feature>
<name>A0ABQ8HN02_9ROSI</name>
<dbReference type="Pfam" id="PF06136">
    <property type="entry name" value="SOK"/>
    <property type="match status" value="1"/>
</dbReference>
<evidence type="ECO:0000256" key="8">
    <source>
        <dbReference type="SAM" id="MobiDB-lite"/>
    </source>
</evidence>
<evidence type="ECO:0000259" key="9">
    <source>
        <dbReference type="Pfam" id="PF06136"/>
    </source>
</evidence>
<evidence type="ECO:0000256" key="7">
    <source>
        <dbReference type="ARBA" id="ARBA00024211"/>
    </source>
</evidence>
<keyword evidence="11" id="KW-1185">Reference proteome</keyword>
<evidence type="ECO:0000313" key="10">
    <source>
        <dbReference type="EMBL" id="KAH7565699.1"/>
    </source>
</evidence>
<keyword evidence="6" id="KW-0131">Cell cycle</keyword>
<dbReference type="PANTHER" id="PTHR31083:SF18">
    <property type="entry name" value="PROTEIN SOSEKI 2"/>
    <property type="match status" value="1"/>
</dbReference>
<dbReference type="Proteomes" id="UP000827721">
    <property type="component" value="Unassembled WGS sequence"/>
</dbReference>
<evidence type="ECO:0000256" key="5">
    <source>
        <dbReference type="ARBA" id="ARBA00023136"/>
    </source>
</evidence>
<evidence type="ECO:0000256" key="3">
    <source>
        <dbReference type="ARBA" id="ARBA00022475"/>
    </source>
</evidence>
<feature type="domain" description="SOSEKI DIX-like" evidence="9">
    <location>
        <begin position="1"/>
        <end position="45"/>
    </location>
</feature>
<comment type="similarity">
    <text evidence="7">Belongs to the SOSEKI family.</text>
</comment>
<accession>A0ABQ8HN02</accession>
<gene>
    <name evidence="10" type="ORF">JRO89_XS08G0002300</name>
</gene>
<sequence length="345" mass="38059">MSSLYSWSCKRSYKNGYVWNDLSENDIIHPADNGAEYVLKGSELLDHEGCSGQRFEDGDPDTVSRNSVLLQLISCGNLALSKAKTVPPTGLIKQSGGGGGLRKGVICRSAAVKVAEEEEIKFMSENPRFGNLQSQEKEYFSGSIVESMSKDRVEAAQPVLKKSNSYNEERSSKSGLEETKVEEERRNDGVKGKLFLLPVLVNAGNIKGNPFHIRGRVYCDTCKCGFETSASYYIHGAKVRIECQKRENLQTTYTIDGVTDETGTFNIKVEDDKGDQICYTELVSSPVADCKTPDGGRYRSQIILTRSNGAISDLHYSNALGYLKDKPLAGCTELLNTYFPYDQAA</sequence>
<keyword evidence="5" id="KW-0472">Membrane</keyword>
<dbReference type="InterPro" id="IPR048351">
    <property type="entry name" value="SOK_DIX"/>
</dbReference>
<protein>
    <recommendedName>
        <fullName evidence="9">SOSEKI DIX-like domain-containing protein</fullName>
    </recommendedName>
</protein>
<proteinExistence type="inferred from homology"/>
<evidence type="ECO:0000256" key="2">
    <source>
        <dbReference type="ARBA" id="ARBA00022473"/>
    </source>
</evidence>
<dbReference type="Pfam" id="PF01190">
    <property type="entry name" value="Pollen_Ole_e_1"/>
    <property type="match status" value="1"/>
</dbReference>
<organism evidence="10 11">
    <name type="scientific">Xanthoceras sorbifolium</name>
    <dbReference type="NCBI Taxonomy" id="99658"/>
    <lineage>
        <taxon>Eukaryota</taxon>
        <taxon>Viridiplantae</taxon>
        <taxon>Streptophyta</taxon>
        <taxon>Embryophyta</taxon>
        <taxon>Tracheophyta</taxon>
        <taxon>Spermatophyta</taxon>
        <taxon>Magnoliopsida</taxon>
        <taxon>eudicotyledons</taxon>
        <taxon>Gunneridae</taxon>
        <taxon>Pentapetalae</taxon>
        <taxon>rosids</taxon>
        <taxon>malvids</taxon>
        <taxon>Sapindales</taxon>
        <taxon>Sapindaceae</taxon>
        <taxon>Xanthoceroideae</taxon>
        <taxon>Xanthoceras</taxon>
    </lineage>
</organism>
<dbReference type="InterPro" id="IPR010369">
    <property type="entry name" value="SOK"/>
</dbReference>
<evidence type="ECO:0000256" key="4">
    <source>
        <dbReference type="ARBA" id="ARBA00022618"/>
    </source>
</evidence>
<evidence type="ECO:0000256" key="1">
    <source>
        <dbReference type="ARBA" id="ARBA00004413"/>
    </source>
</evidence>
<dbReference type="EMBL" id="JAFEMO010000008">
    <property type="protein sequence ID" value="KAH7565699.1"/>
    <property type="molecule type" value="Genomic_DNA"/>
</dbReference>
<evidence type="ECO:0000313" key="11">
    <source>
        <dbReference type="Proteomes" id="UP000827721"/>
    </source>
</evidence>
<evidence type="ECO:0000256" key="6">
    <source>
        <dbReference type="ARBA" id="ARBA00023306"/>
    </source>
</evidence>
<keyword evidence="4" id="KW-0132">Cell division</keyword>
<dbReference type="PANTHER" id="PTHR31083">
    <property type="entry name" value="UPSTREAM OF FLC PROTEIN (DUF966)"/>
    <property type="match status" value="1"/>
</dbReference>
<reference evidence="10 11" key="1">
    <citation type="submission" date="2021-02" db="EMBL/GenBank/DDBJ databases">
        <title>Plant Genome Project.</title>
        <authorList>
            <person name="Zhang R.-G."/>
        </authorList>
    </citation>
    <scope>NUCLEOTIDE SEQUENCE [LARGE SCALE GENOMIC DNA]</scope>
    <source>
        <tissue evidence="10">Leaves</tissue>
    </source>
</reference>
<feature type="region of interest" description="Disordered" evidence="8">
    <location>
        <begin position="156"/>
        <end position="184"/>
    </location>
</feature>
<comment type="subcellular location">
    <subcellularLocation>
        <location evidence="1">Cell membrane</location>
        <topology evidence="1">Peripheral membrane protein</topology>
        <orientation evidence="1">Cytoplasmic side</orientation>
    </subcellularLocation>
</comment>
<keyword evidence="2" id="KW-0217">Developmental protein</keyword>